<dbReference type="PANTHER" id="PTHR44757">
    <property type="entry name" value="DIGUANYLATE CYCLASE DGCP"/>
    <property type="match status" value="1"/>
</dbReference>
<keyword evidence="1" id="KW-0175">Coiled coil</keyword>
<dbReference type="Pfam" id="PF00990">
    <property type="entry name" value="GGDEF"/>
    <property type="match status" value="1"/>
</dbReference>
<keyword evidence="2" id="KW-0812">Transmembrane</keyword>
<feature type="domain" description="GGDEF" evidence="6">
    <location>
        <begin position="611"/>
        <end position="749"/>
    </location>
</feature>
<gene>
    <name evidence="7" type="ORF">OTJ99_000012</name>
</gene>
<dbReference type="InterPro" id="IPR000160">
    <property type="entry name" value="GGDEF_dom"/>
</dbReference>
<dbReference type="Pfam" id="PF00563">
    <property type="entry name" value="EAL"/>
    <property type="match status" value="1"/>
</dbReference>
<dbReference type="Gene3D" id="3.30.450.20">
    <property type="entry name" value="PAS domain"/>
    <property type="match status" value="2"/>
</dbReference>
<dbReference type="Pfam" id="PF00497">
    <property type="entry name" value="SBP_bac_3"/>
    <property type="match status" value="1"/>
</dbReference>
<feature type="domain" description="EAL" evidence="5">
    <location>
        <begin position="758"/>
        <end position="1012"/>
    </location>
</feature>
<proteinExistence type="predicted"/>
<dbReference type="InterPro" id="IPR001610">
    <property type="entry name" value="PAC"/>
</dbReference>
<evidence type="ECO:0000259" key="4">
    <source>
        <dbReference type="PROSITE" id="PS50113"/>
    </source>
</evidence>
<organism evidence="7 8">
    <name type="scientific">Caldicellulosiruptor naganoensis</name>
    <dbReference type="NCBI Taxonomy" id="29324"/>
    <lineage>
        <taxon>Bacteria</taxon>
        <taxon>Bacillati</taxon>
        <taxon>Bacillota</taxon>
        <taxon>Bacillota incertae sedis</taxon>
        <taxon>Caldicellulosiruptorales</taxon>
        <taxon>Caldicellulosiruptoraceae</taxon>
        <taxon>Caldicellulosiruptor</taxon>
    </lineage>
</organism>
<dbReference type="InterPro" id="IPR001638">
    <property type="entry name" value="Solute-binding_3/MltF_N"/>
</dbReference>
<dbReference type="SUPFAM" id="SSF141868">
    <property type="entry name" value="EAL domain-like"/>
    <property type="match status" value="1"/>
</dbReference>
<dbReference type="SMART" id="SM00052">
    <property type="entry name" value="EAL"/>
    <property type="match status" value="1"/>
</dbReference>
<evidence type="ECO:0000256" key="2">
    <source>
        <dbReference type="SAM" id="Phobius"/>
    </source>
</evidence>
<dbReference type="Pfam" id="PF08447">
    <property type="entry name" value="PAS_3"/>
    <property type="match status" value="1"/>
</dbReference>
<dbReference type="InterPro" id="IPR043128">
    <property type="entry name" value="Rev_trsase/Diguanyl_cyclase"/>
</dbReference>
<dbReference type="CDD" id="cd01948">
    <property type="entry name" value="EAL"/>
    <property type="match status" value="1"/>
</dbReference>
<evidence type="ECO:0000256" key="1">
    <source>
        <dbReference type="SAM" id="Coils"/>
    </source>
</evidence>
<dbReference type="SMART" id="SM00062">
    <property type="entry name" value="PBPb"/>
    <property type="match status" value="1"/>
</dbReference>
<dbReference type="PROSITE" id="PS50887">
    <property type="entry name" value="GGDEF"/>
    <property type="match status" value="1"/>
</dbReference>
<dbReference type="InterPro" id="IPR029787">
    <property type="entry name" value="Nucleotide_cyclase"/>
</dbReference>
<name>A0ABY7BGR4_9FIRM</name>
<dbReference type="InterPro" id="IPR001633">
    <property type="entry name" value="EAL_dom"/>
</dbReference>
<dbReference type="Gene3D" id="3.30.70.270">
    <property type="match status" value="1"/>
</dbReference>
<dbReference type="PROSITE" id="PS50883">
    <property type="entry name" value="EAL"/>
    <property type="match status" value="1"/>
</dbReference>
<accession>A0ABY7BGR4</accession>
<dbReference type="Proteomes" id="UP001164745">
    <property type="component" value="Chromosome"/>
</dbReference>
<dbReference type="NCBIfam" id="TIGR00229">
    <property type="entry name" value="sensory_box"/>
    <property type="match status" value="2"/>
</dbReference>
<dbReference type="EMBL" id="CP113864">
    <property type="protein sequence ID" value="WAM31588.1"/>
    <property type="molecule type" value="Genomic_DNA"/>
</dbReference>
<dbReference type="InterPro" id="IPR000700">
    <property type="entry name" value="PAS-assoc_C"/>
</dbReference>
<feature type="transmembrane region" description="Helical" evidence="2">
    <location>
        <begin position="260"/>
        <end position="281"/>
    </location>
</feature>
<dbReference type="SUPFAM" id="SSF55073">
    <property type="entry name" value="Nucleotide cyclase"/>
    <property type="match status" value="1"/>
</dbReference>
<evidence type="ECO:0000259" key="3">
    <source>
        <dbReference type="PROSITE" id="PS50112"/>
    </source>
</evidence>
<dbReference type="Gene3D" id="3.20.20.450">
    <property type="entry name" value="EAL domain"/>
    <property type="match status" value="1"/>
</dbReference>
<feature type="domain" description="PAC" evidence="4">
    <location>
        <begin position="527"/>
        <end position="579"/>
    </location>
</feature>
<dbReference type="CDD" id="cd01949">
    <property type="entry name" value="GGDEF"/>
    <property type="match status" value="1"/>
</dbReference>
<evidence type="ECO:0000313" key="7">
    <source>
        <dbReference type="EMBL" id="WAM31588.1"/>
    </source>
</evidence>
<sequence>MKRAFQVIIISILLFLFTSQVAYCYYKTIKFQVDKQYPPFSYIVDGRVYGFSVDLANLIFEQDKYFLSVSSDTWENVYKRLISGEIDITGPIVILEERKKDIYFTDPIFTRHVGIYTRKDFDEDITLRNLSSFKIGVVKSDYTETLLKERLKVKNYLTFSTIEDEFKALLEGKVDAVIISQEVANYFLVKSNYEGQVELRLKDIFIVESGFGISKRRPELVGYVNARLKELIKNGVFDQLYYNYFSTYSPYYYEKKNREITFLILYILFIIVFASSMTILVMRGINKRLQQGKEAYEKYAELLASNANVIVLTLNLKGEIIYFNRFAEEVTGYKREEVIGKRWVDIFIPEHKREYIEKLFSEIAEKKVLNNFENEIITKTGDVCWIIWNNVVVKNSYLNEPLIISTGLDITSIKKNQRLLEESYEELEETNQELVNTLEILNKQTELLKEEEERYKFIVENISDCIWEFDVAEKRIEFYGNLKDYFETDKINPKIDYYTWLELYHPDDIKAVIEKIQRAFELRDEKIEYEVRIKDKNGNYKWVSVHIKVFYDNRGKPEKLIGINIDYSAKKEYEDRIKYLAYYDDLTNLPNRKLFENKLNELIKKAAQTGKIGAVILIDIDNFKDINDLYGHEVGDEYLRTISQKIAEYLKGLEVENYFGRVGGDEFAIILNGLEKKDYVIEVCTEIQKIFENEVFIEKIERELYTTVSMGISFYPEDGKDTKEILRNVDMALSLAKENGKNDFQIFMPFLLLKNLNKIEIEKNLRKAIENDEFVLYYQPVVNLENMEIHSVEALIRWFLAQKGMVSPLEFIPVAEESGLIVRIGEVVIEKALKDLKDWEQRGINDIHMAINLSARQFKTKYFENTVAKLLEKYSVDPFKISFEITETGAVENFDVSLKILGFLCQMGIKFLIDDFGTGYSSLVYLKRLPISGIKIDKSFISELEFSKESRAIVEGIILMAHKLGLKVVAEGIENKKELEILKGIGCDFGQGYLFSKPLPKDEVESLLLQKKILI</sequence>
<keyword evidence="2" id="KW-1133">Transmembrane helix</keyword>
<dbReference type="InterPro" id="IPR035965">
    <property type="entry name" value="PAS-like_dom_sf"/>
</dbReference>
<evidence type="ECO:0000259" key="5">
    <source>
        <dbReference type="PROSITE" id="PS50883"/>
    </source>
</evidence>
<feature type="domain" description="PAS" evidence="3">
    <location>
        <begin position="295"/>
        <end position="367"/>
    </location>
</feature>
<dbReference type="InterPro" id="IPR013655">
    <property type="entry name" value="PAS_fold_3"/>
</dbReference>
<keyword evidence="2" id="KW-0472">Membrane</keyword>
<dbReference type="NCBIfam" id="TIGR00254">
    <property type="entry name" value="GGDEF"/>
    <property type="match status" value="1"/>
</dbReference>
<dbReference type="SMART" id="SM00086">
    <property type="entry name" value="PAC"/>
    <property type="match status" value="2"/>
</dbReference>
<dbReference type="Gene3D" id="3.40.190.10">
    <property type="entry name" value="Periplasmic binding protein-like II"/>
    <property type="match status" value="2"/>
</dbReference>
<evidence type="ECO:0000313" key="8">
    <source>
        <dbReference type="Proteomes" id="UP001164745"/>
    </source>
</evidence>
<dbReference type="Pfam" id="PF13426">
    <property type="entry name" value="PAS_9"/>
    <property type="match status" value="1"/>
</dbReference>
<dbReference type="SMART" id="SM00267">
    <property type="entry name" value="GGDEF"/>
    <property type="match status" value="1"/>
</dbReference>
<dbReference type="SUPFAM" id="SSF55785">
    <property type="entry name" value="PYP-like sensor domain (PAS domain)"/>
    <property type="match status" value="2"/>
</dbReference>
<dbReference type="PROSITE" id="PS50112">
    <property type="entry name" value="PAS"/>
    <property type="match status" value="1"/>
</dbReference>
<keyword evidence="8" id="KW-1185">Reference proteome</keyword>
<dbReference type="SMART" id="SM00091">
    <property type="entry name" value="PAS"/>
    <property type="match status" value="2"/>
</dbReference>
<feature type="domain" description="PAC" evidence="4">
    <location>
        <begin position="370"/>
        <end position="422"/>
    </location>
</feature>
<dbReference type="InterPro" id="IPR000014">
    <property type="entry name" value="PAS"/>
</dbReference>
<dbReference type="PROSITE" id="PS50113">
    <property type="entry name" value="PAC"/>
    <property type="match status" value="2"/>
</dbReference>
<dbReference type="CDD" id="cd13704">
    <property type="entry name" value="PBP2_HisK"/>
    <property type="match status" value="1"/>
</dbReference>
<dbReference type="RefSeq" id="WP_045166012.1">
    <property type="nucleotide sequence ID" value="NZ_CP113864.1"/>
</dbReference>
<evidence type="ECO:0000259" key="6">
    <source>
        <dbReference type="PROSITE" id="PS50887"/>
    </source>
</evidence>
<dbReference type="InterPro" id="IPR035919">
    <property type="entry name" value="EAL_sf"/>
</dbReference>
<dbReference type="PANTHER" id="PTHR44757:SF2">
    <property type="entry name" value="BIOFILM ARCHITECTURE MAINTENANCE PROTEIN MBAA"/>
    <property type="match status" value="1"/>
</dbReference>
<protein>
    <submittedName>
        <fullName evidence="7">EAL domain-containing protein</fullName>
    </submittedName>
</protein>
<dbReference type="SUPFAM" id="SSF53850">
    <property type="entry name" value="Periplasmic binding protein-like II"/>
    <property type="match status" value="1"/>
</dbReference>
<reference evidence="7" key="1">
    <citation type="submission" date="2022-12" db="EMBL/GenBank/DDBJ databases">
        <authorList>
            <person name="Bing R.G."/>
            <person name="Willard D.J."/>
            <person name="Manesh M.J.H."/>
            <person name="Laemthong T."/>
            <person name="Crosby J.R."/>
            <person name="Kelly R.M."/>
        </authorList>
    </citation>
    <scope>NUCLEOTIDE SEQUENCE</scope>
    <source>
        <strain evidence="7">DSM 8991</strain>
    </source>
</reference>
<dbReference type="CDD" id="cd00130">
    <property type="entry name" value="PAS"/>
    <property type="match status" value="2"/>
</dbReference>
<dbReference type="InterPro" id="IPR052155">
    <property type="entry name" value="Biofilm_reg_signaling"/>
</dbReference>
<feature type="coiled-coil region" evidence="1">
    <location>
        <begin position="410"/>
        <end position="461"/>
    </location>
</feature>